<accession>A0A8C5HFQ7</accession>
<evidence type="ECO:0000313" key="1">
    <source>
        <dbReference type="Ensembl" id="ENSGWIP00000043604.1"/>
    </source>
</evidence>
<reference evidence="1" key="1">
    <citation type="submission" date="2020-06" db="EMBL/GenBank/DDBJ databases">
        <authorList>
            <consortium name="Wellcome Sanger Institute Data Sharing"/>
        </authorList>
    </citation>
    <scope>NUCLEOTIDE SEQUENCE [LARGE SCALE GENOMIC DNA]</scope>
</reference>
<dbReference type="Proteomes" id="UP000694680">
    <property type="component" value="Chromosome 9"/>
</dbReference>
<dbReference type="Ensembl" id="ENSGWIT00000047291.1">
    <property type="protein sequence ID" value="ENSGWIP00000043604.1"/>
    <property type="gene ID" value="ENSGWIG00000021782.1"/>
</dbReference>
<protein>
    <recommendedName>
        <fullName evidence="3">UPAR/Ly6 domain-containing protein</fullName>
    </recommendedName>
</protein>
<keyword evidence="2" id="KW-1185">Reference proteome</keyword>
<proteinExistence type="predicted"/>
<evidence type="ECO:0000313" key="2">
    <source>
        <dbReference type="Proteomes" id="UP000694680"/>
    </source>
</evidence>
<evidence type="ECO:0008006" key="3">
    <source>
        <dbReference type="Google" id="ProtNLM"/>
    </source>
</evidence>
<name>A0A8C5HFQ7_GOUWI</name>
<dbReference type="AlphaFoldDB" id="A0A8C5HFQ7"/>
<reference evidence="1" key="3">
    <citation type="submission" date="2025-09" db="UniProtKB">
        <authorList>
            <consortium name="Ensembl"/>
        </authorList>
    </citation>
    <scope>IDENTIFICATION</scope>
</reference>
<sequence length="92" mass="9492">GHLCGGELGLAPNVCPHLHAGRIRPSYCPDVNRFLPPGLVTLGKHVCTMGNSVACVGAIKCCEGNLCNDAATTGPSVKMMLLVSSAIMALFL</sequence>
<organism evidence="1 2">
    <name type="scientific">Gouania willdenowi</name>
    <name type="common">Blunt-snouted clingfish</name>
    <name type="synonym">Lepadogaster willdenowi</name>
    <dbReference type="NCBI Taxonomy" id="441366"/>
    <lineage>
        <taxon>Eukaryota</taxon>
        <taxon>Metazoa</taxon>
        <taxon>Chordata</taxon>
        <taxon>Craniata</taxon>
        <taxon>Vertebrata</taxon>
        <taxon>Euteleostomi</taxon>
        <taxon>Actinopterygii</taxon>
        <taxon>Neopterygii</taxon>
        <taxon>Teleostei</taxon>
        <taxon>Neoteleostei</taxon>
        <taxon>Acanthomorphata</taxon>
        <taxon>Ovalentaria</taxon>
        <taxon>Blenniimorphae</taxon>
        <taxon>Blenniiformes</taxon>
        <taxon>Gobiesocoidei</taxon>
        <taxon>Gobiesocidae</taxon>
        <taxon>Gobiesocinae</taxon>
        <taxon>Gouania</taxon>
    </lineage>
</organism>
<reference evidence="1" key="2">
    <citation type="submission" date="2025-08" db="UniProtKB">
        <authorList>
            <consortium name="Ensembl"/>
        </authorList>
    </citation>
    <scope>IDENTIFICATION</scope>
</reference>